<dbReference type="EMBL" id="BDQX01000269">
    <property type="protein sequence ID" value="GBG09769.1"/>
    <property type="molecule type" value="Genomic_DNA"/>
</dbReference>
<dbReference type="Pfam" id="PF12867">
    <property type="entry name" value="DinB_2"/>
    <property type="match status" value="1"/>
</dbReference>
<keyword evidence="4" id="KW-1185">Reference proteome</keyword>
<dbReference type="SUPFAM" id="SSF109854">
    <property type="entry name" value="DinB/YfiT-like putative metalloenzymes"/>
    <property type="match status" value="1"/>
</dbReference>
<name>A0A2R5EVT8_9BACL</name>
<evidence type="ECO:0000259" key="2">
    <source>
        <dbReference type="Pfam" id="PF12867"/>
    </source>
</evidence>
<organism evidence="3 4">
    <name type="scientific">Paenibacillus agaridevorans</name>
    <dbReference type="NCBI Taxonomy" id="171404"/>
    <lineage>
        <taxon>Bacteria</taxon>
        <taxon>Bacillati</taxon>
        <taxon>Bacillota</taxon>
        <taxon>Bacilli</taxon>
        <taxon>Bacillales</taxon>
        <taxon>Paenibacillaceae</taxon>
        <taxon>Paenibacillus</taxon>
    </lineage>
</organism>
<protein>
    <submittedName>
        <fullName evidence="3">DinB family protein</fullName>
    </submittedName>
</protein>
<dbReference type="InterPro" id="IPR034660">
    <property type="entry name" value="DinB/YfiT-like"/>
</dbReference>
<dbReference type="Gene3D" id="1.20.120.450">
    <property type="entry name" value="dinb family like domain"/>
    <property type="match status" value="1"/>
</dbReference>
<sequence length="172" mass="18924">MNREADEMVNAATKAQTAIAAYVNAYEEIEREIAGQTKEQLRWKATPASWSVTEVFAHLVDHSIVVSFRIREILAGSAVRLPAFDQDAWVTGQKSNEEDVAHIAAAAHSLVAYNARLLARLTDEEWAGAGVNAKGDKVAIAEIIPAFVAHVERHLGQIRRIKEQAADRKDVV</sequence>
<gene>
    <name evidence="3" type="ORF">PAT3040_04434</name>
</gene>
<evidence type="ECO:0000256" key="1">
    <source>
        <dbReference type="SAM" id="Coils"/>
    </source>
</evidence>
<dbReference type="Proteomes" id="UP000245202">
    <property type="component" value="Unassembled WGS sequence"/>
</dbReference>
<reference evidence="3 4" key="1">
    <citation type="submission" date="2017-08" db="EMBL/GenBank/DDBJ databases">
        <title>Substantial Increase in Enzyme Production by Combined Drug-Resistance Mutations in Paenibacillus agaridevorans.</title>
        <authorList>
            <person name="Tanaka Y."/>
            <person name="Funane K."/>
            <person name="Hosaka T."/>
            <person name="Shiwa Y."/>
            <person name="Fujita N."/>
            <person name="Miyazaki T."/>
            <person name="Yoshikawa H."/>
            <person name="Murakami K."/>
            <person name="Kasahara K."/>
            <person name="Inaoka T."/>
            <person name="Hiraga Y."/>
            <person name="Ochi K."/>
        </authorList>
    </citation>
    <scope>NUCLEOTIDE SEQUENCE [LARGE SCALE GENOMIC DNA]</scope>
    <source>
        <strain evidence="3 4">T-3040</strain>
    </source>
</reference>
<dbReference type="AlphaFoldDB" id="A0A2R5EVT8"/>
<dbReference type="InterPro" id="IPR024775">
    <property type="entry name" value="DinB-like"/>
</dbReference>
<evidence type="ECO:0000313" key="4">
    <source>
        <dbReference type="Proteomes" id="UP000245202"/>
    </source>
</evidence>
<comment type="caution">
    <text evidence="3">The sequence shown here is derived from an EMBL/GenBank/DDBJ whole genome shotgun (WGS) entry which is preliminary data.</text>
</comment>
<feature type="coiled-coil region" evidence="1">
    <location>
        <begin position="12"/>
        <end position="39"/>
    </location>
</feature>
<proteinExistence type="predicted"/>
<keyword evidence="1" id="KW-0175">Coiled coil</keyword>
<accession>A0A2R5EVT8</accession>
<evidence type="ECO:0000313" key="3">
    <source>
        <dbReference type="EMBL" id="GBG09769.1"/>
    </source>
</evidence>
<feature type="domain" description="DinB-like" evidence="2">
    <location>
        <begin position="25"/>
        <end position="158"/>
    </location>
</feature>